<dbReference type="EMBL" id="JASGBH010000009">
    <property type="protein sequence ID" value="MDI9234654.1"/>
    <property type="molecule type" value="Genomic_DNA"/>
</dbReference>
<evidence type="ECO:0000313" key="1">
    <source>
        <dbReference type="EMBL" id="MDI9234654.1"/>
    </source>
</evidence>
<keyword evidence="2" id="KW-1185">Reference proteome</keyword>
<proteinExistence type="predicted"/>
<reference evidence="1" key="1">
    <citation type="submission" date="2023-05" db="EMBL/GenBank/DDBJ databases">
        <title>Limnohabitans sp. strain HM2-2 Genome sequencing and assembly.</title>
        <authorList>
            <person name="Jung Y."/>
        </authorList>
    </citation>
    <scope>NUCLEOTIDE SEQUENCE</scope>
    <source>
        <strain evidence="1">HM2-2</strain>
    </source>
</reference>
<organism evidence="1 2">
    <name type="scientific">Limnohabitans lacus</name>
    <dbReference type="NCBI Taxonomy" id="3045173"/>
    <lineage>
        <taxon>Bacteria</taxon>
        <taxon>Pseudomonadati</taxon>
        <taxon>Pseudomonadota</taxon>
        <taxon>Betaproteobacteria</taxon>
        <taxon>Burkholderiales</taxon>
        <taxon>Comamonadaceae</taxon>
        <taxon>Limnohabitans</taxon>
    </lineage>
</organism>
<evidence type="ECO:0000313" key="2">
    <source>
        <dbReference type="Proteomes" id="UP001431902"/>
    </source>
</evidence>
<sequence length="109" mass="12357">MQKMNPDEEIALLRDALDHISRIANAARQPTKRLDWISLRAREALRGVSWNREYLPEPKKASMEEVHDLRGTILMLVKACESDNLTAISAAVEEARSQHPSLLRKIDGV</sequence>
<protein>
    <submittedName>
        <fullName evidence="1">Uncharacterized protein</fullName>
    </submittedName>
</protein>
<dbReference type="Proteomes" id="UP001431902">
    <property type="component" value="Unassembled WGS sequence"/>
</dbReference>
<gene>
    <name evidence="1" type="ORF">QLQ16_12520</name>
</gene>
<dbReference type="RefSeq" id="WP_283224997.1">
    <property type="nucleotide sequence ID" value="NZ_JASGBH010000009.1"/>
</dbReference>
<accession>A0ABT6X942</accession>
<comment type="caution">
    <text evidence="1">The sequence shown here is derived from an EMBL/GenBank/DDBJ whole genome shotgun (WGS) entry which is preliminary data.</text>
</comment>
<name>A0ABT6X942_9BURK</name>